<evidence type="ECO:0000313" key="2">
    <source>
        <dbReference type="Proteomes" id="UP000499080"/>
    </source>
</evidence>
<reference evidence="1 2" key="1">
    <citation type="journal article" date="2019" name="Sci. Rep.">
        <title>Orb-weaving spider Araneus ventricosus genome elucidates the spidroin gene catalogue.</title>
        <authorList>
            <person name="Kono N."/>
            <person name="Nakamura H."/>
            <person name="Ohtoshi R."/>
            <person name="Moran D.A.P."/>
            <person name="Shinohara A."/>
            <person name="Yoshida Y."/>
            <person name="Fujiwara M."/>
            <person name="Mori M."/>
            <person name="Tomita M."/>
            <person name="Arakawa K."/>
        </authorList>
    </citation>
    <scope>NUCLEOTIDE SEQUENCE [LARGE SCALE GENOMIC DNA]</scope>
</reference>
<organism evidence="1 2">
    <name type="scientific">Araneus ventricosus</name>
    <name type="common">Orbweaver spider</name>
    <name type="synonym">Epeira ventricosa</name>
    <dbReference type="NCBI Taxonomy" id="182803"/>
    <lineage>
        <taxon>Eukaryota</taxon>
        <taxon>Metazoa</taxon>
        <taxon>Ecdysozoa</taxon>
        <taxon>Arthropoda</taxon>
        <taxon>Chelicerata</taxon>
        <taxon>Arachnida</taxon>
        <taxon>Araneae</taxon>
        <taxon>Araneomorphae</taxon>
        <taxon>Entelegynae</taxon>
        <taxon>Araneoidea</taxon>
        <taxon>Araneidae</taxon>
        <taxon>Araneus</taxon>
    </lineage>
</organism>
<dbReference type="AlphaFoldDB" id="A0A4Y2BRL1"/>
<dbReference type="EMBL" id="BGPR01000097">
    <property type="protein sequence ID" value="GBL93834.1"/>
    <property type="molecule type" value="Genomic_DNA"/>
</dbReference>
<gene>
    <name evidence="1" type="ORF">AVEN_153604_1</name>
</gene>
<accession>A0A4Y2BRL1</accession>
<name>A0A4Y2BRL1_ARAVE</name>
<keyword evidence="2" id="KW-1185">Reference proteome</keyword>
<dbReference type="Proteomes" id="UP000499080">
    <property type="component" value="Unassembled WGS sequence"/>
</dbReference>
<proteinExistence type="predicted"/>
<comment type="caution">
    <text evidence="1">The sequence shown here is derived from an EMBL/GenBank/DDBJ whole genome shotgun (WGS) entry which is preliminary data.</text>
</comment>
<protein>
    <submittedName>
        <fullName evidence="1">Uncharacterized protein</fullName>
    </submittedName>
</protein>
<sequence>MQQPPFYRGTTLLLKGAQRATPPLLCHRVDENLLTYTAASPPRTHELIHGPTPPVGGTYYHWRRAAALPHLCTPRRASSFIYKPEQLIHT</sequence>
<evidence type="ECO:0000313" key="1">
    <source>
        <dbReference type="EMBL" id="GBL93834.1"/>
    </source>
</evidence>